<evidence type="ECO:0000313" key="2">
    <source>
        <dbReference type="Proteomes" id="UP000007995"/>
    </source>
</evidence>
<proteinExistence type="predicted"/>
<reference evidence="1 2" key="1">
    <citation type="submission" date="2012-02" db="EMBL/GenBank/DDBJ databases">
        <title>The Genome Sequence of Bacteroides finegoldii CL09T03C10.</title>
        <authorList>
            <consortium name="The Broad Institute Genome Sequencing Platform"/>
            <person name="Earl A."/>
            <person name="Ward D."/>
            <person name="Feldgarden M."/>
            <person name="Gevers D."/>
            <person name="Zitomersky N.L."/>
            <person name="Coyne M.J."/>
            <person name="Comstock L.E."/>
            <person name="Young S.K."/>
            <person name="Zeng Q."/>
            <person name="Gargeya S."/>
            <person name="Fitzgerald M."/>
            <person name="Haas B."/>
            <person name="Abouelleil A."/>
            <person name="Alvarado L."/>
            <person name="Arachchi H.M."/>
            <person name="Berlin A."/>
            <person name="Chapman S.B."/>
            <person name="Gearin G."/>
            <person name="Goldberg J."/>
            <person name="Griggs A."/>
            <person name="Gujja S."/>
            <person name="Hansen M."/>
            <person name="Heiman D."/>
            <person name="Howarth C."/>
            <person name="Larimer J."/>
            <person name="Lui A."/>
            <person name="MacDonald P.J.P."/>
            <person name="McCowen C."/>
            <person name="Montmayeur A."/>
            <person name="Murphy C."/>
            <person name="Neiman D."/>
            <person name="Pearson M."/>
            <person name="Priest M."/>
            <person name="Roberts A."/>
            <person name="Saif S."/>
            <person name="Shea T."/>
            <person name="Sisk P."/>
            <person name="Stolte C."/>
            <person name="Sykes S."/>
            <person name="Wortman J."/>
            <person name="Nusbaum C."/>
            <person name="Birren B."/>
        </authorList>
    </citation>
    <scope>NUCLEOTIDE SEQUENCE [LARGE SCALE GENOMIC DNA]</scope>
    <source>
        <strain evidence="1 2">CL09T03C10</strain>
    </source>
</reference>
<sequence>MEYPIYKLSQNVSETFAKYQSMSIESSIDKGLCPEIEYIDKEGKIGDSAELTQINKVRISAAFCQFIWMLCYATYIKVESDIIHTEYDRLSEKERMQFASELQQNTIESRFLRFLWNKKSVCKKSFEAITMAFRLFDSQCTEDDLEYINSFYFTDSIEACIVNGIYQYAISFILLHEYGHFVLEHPINSTKDHENEADFSAYWTMINDLEGKEKTTAVFGIIVSFCSMFFFDGSPKGDEQHPDTDDRLFTFLNLVKDKDERFEYFTFVLLTHWAFKFNKSDFPSLADYEQGKSIDLAREYFSKVKNNDL</sequence>
<protein>
    <submittedName>
        <fullName evidence="1">Uncharacterized protein</fullName>
    </submittedName>
</protein>
<dbReference type="RefSeq" id="WP_007767303.1">
    <property type="nucleotide sequence ID" value="NZ_AKBZ01000006.1"/>
</dbReference>
<evidence type="ECO:0000313" key="1">
    <source>
        <dbReference type="EMBL" id="EKJ89271.1"/>
    </source>
</evidence>
<dbReference type="AlphaFoldDB" id="K5CHP8"/>
<dbReference type="Proteomes" id="UP000007995">
    <property type="component" value="Unassembled WGS sequence"/>
</dbReference>
<accession>K5CHP8</accession>
<comment type="caution">
    <text evidence="1">The sequence shown here is derived from an EMBL/GenBank/DDBJ whole genome shotgun (WGS) entry which is preliminary data.</text>
</comment>
<gene>
    <name evidence="1" type="ORF">HMPREF1057_04024</name>
</gene>
<dbReference type="EMBL" id="AGXW01000014">
    <property type="protein sequence ID" value="EKJ89271.1"/>
    <property type="molecule type" value="Genomic_DNA"/>
</dbReference>
<name>K5CHP8_9BACE</name>
<dbReference type="OrthoDB" id="1094383at2"/>
<dbReference type="HOGENOM" id="CLU_888083_0_0_10"/>
<organism evidence="1 2">
    <name type="scientific">Bacteroides finegoldii CL09T03C10</name>
    <dbReference type="NCBI Taxonomy" id="997888"/>
    <lineage>
        <taxon>Bacteria</taxon>
        <taxon>Pseudomonadati</taxon>
        <taxon>Bacteroidota</taxon>
        <taxon>Bacteroidia</taxon>
        <taxon>Bacteroidales</taxon>
        <taxon>Bacteroidaceae</taxon>
        <taxon>Bacteroides</taxon>
    </lineage>
</organism>